<organism evidence="2 3">
    <name type="scientific">Microbacterium pumilum</name>
    <dbReference type="NCBI Taxonomy" id="344165"/>
    <lineage>
        <taxon>Bacteria</taxon>
        <taxon>Bacillati</taxon>
        <taxon>Actinomycetota</taxon>
        <taxon>Actinomycetes</taxon>
        <taxon>Micrococcales</taxon>
        <taxon>Microbacteriaceae</taxon>
        <taxon>Microbacterium</taxon>
    </lineage>
</organism>
<gene>
    <name evidence="2" type="ORF">GCM10009777_34420</name>
</gene>
<dbReference type="RefSeq" id="WP_344065145.1">
    <property type="nucleotide sequence ID" value="NZ_BAAAOH010000001.1"/>
</dbReference>
<dbReference type="Pfam" id="PF14013">
    <property type="entry name" value="MT0933_antitox"/>
    <property type="match status" value="1"/>
</dbReference>
<feature type="region of interest" description="Disordered" evidence="1">
    <location>
        <begin position="49"/>
        <end position="71"/>
    </location>
</feature>
<evidence type="ECO:0000256" key="1">
    <source>
        <dbReference type="SAM" id="MobiDB-lite"/>
    </source>
</evidence>
<evidence type="ECO:0000313" key="3">
    <source>
        <dbReference type="Proteomes" id="UP001500326"/>
    </source>
</evidence>
<sequence length="71" mass="7727">MGIDDLVNKGKDFLDQNKDKIDEAIHSEQAEGISDSALDAGAEFVKKLAPDEHDDKVDGVRDTIDKSIGNE</sequence>
<dbReference type="Proteomes" id="UP001500326">
    <property type="component" value="Unassembled WGS sequence"/>
</dbReference>
<name>A0ABN2T1C6_9MICO</name>
<evidence type="ECO:0008006" key="4">
    <source>
        <dbReference type="Google" id="ProtNLM"/>
    </source>
</evidence>
<protein>
    <recommendedName>
        <fullName evidence="4">Antitoxin</fullName>
    </recommendedName>
</protein>
<accession>A0ABN2T1C6</accession>
<comment type="caution">
    <text evidence="2">The sequence shown here is derived from an EMBL/GenBank/DDBJ whole genome shotgun (WGS) entry which is preliminary data.</text>
</comment>
<reference evidence="2 3" key="1">
    <citation type="journal article" date="2019" name="Int. J. Syst. Evol. Microbiol.">
        <title>The Global Catalogue of Microorganisms (GCM) 10K type strain sequencing project: providing services to taxonomists for standard genome sequencing and annotation.</title>
        <authorList>
            <consortium name="The Broad Institute Genomics Platform"/>
            <consortium name="The Broad Institute Genome Sequencing Center for Infectious Disease"/>
            <person name="Wu L."/>
            <person name="Ma J."/>
        </authorList>
    </citation>
    <scope>NUCLEOTIDE SEQUENCE [LARGE SCALE GENOMIC DNA]</scope>
    <source>
        <strain evidence="2 3">JCM 14902</strain>
    </source>
</reference>
<dbReference type="InterPro" id="IPR028037">
    <property type="entry name" value="Antitoxin_Rv0909/MT0933"/>
</dbReference>
<dbReference type="EMBL" id="BAAAOH010000001">
    <property type="protein sequence ID" value="GAA1995385.1"/>
    <property type="molecule type" value="Genomic_DNA"/>
</dbReference>
<evidence type="ECO:0000313" key="2">
    <source>
        <dbReference type="EMBL" id="GAA1995385.1"/>
    </source>
</evidence>
<feature type="compositionally biased region" description="Basic and acidic residues" evidence="1">
    <location>
        <begin position="49"/>
        <end position="65"/>
    </location>
</feature>
<keyword evidence="3" id="KW-1185">Reference proteome</keyword>
<proteinExistence type="predicted"/>